<protein>
    <recommendedName>
        <fullName evidence="3">CST complex subunit STN1</fullName>
    </recommendedName>
    <alternativeName>
        <fullName evidence="8">Suppressor of cdc thirteen homolog</fullName>
    </alternativeName>
</protein>
<keyword evidence="5" id="KW-0779">Telomere</keyword>
<proteinExistence type="predicted"/>
<reference evidence="10 11" key="1">
    <citation type="submission" date="2014-04" db="EMBL/GenBank/DDBJ databases">
        <authorList>
            <consortium name="DOE Joint Genome Institute"/>
            <person name="Kuo A."/>
            <person name="Tarkka M."/>
            <person name="Buscot F."/>
            <person name="Kohler A."/>
            <person name="Nagy L.G."/>
            <person name="Floudas D."/>
            <person name="Copeland A."/>
            <person name="Barry K.W."/>
            <person name="Cichocki N."/>
            <person name="Veneault-Fourrey C."/>
            <person name="LaButti K."/>
            <person name="Lindquist E.A."/>
            <person name="Lipzen A."/>
            <person name="Lundell T."/>
            <person name="Morin E."/>
            <person name="Murat C."/>
            <person name="Sun H."/>
            <person name="Tunlid A."/>
            <person name="Henrissat B."/>
            <person name="Grigoriev I.V."/>
            <person name="Hibbett D.S."/>
            <person name="Martin F."/>
            <person name="Nordberg H.P."/>
            <person name="Cantor M.N."/>
            <person name="Hua S.X."/>
        </authorList>
    </citation>
    <scope>NUCLEOTIDE SEQUENCE [LARGE SCALE GENOMIC DNA]</scope>
    <source>
        <strain evidence="10 11">F 1598</strain>
    </source>
</reference>
<evidence type="ECO:0000256" key="3">
    <source>
        <dbReference type="ARBA" id="ARBA00017411"/>
    </source>
</evidence>
<keyword evidence="11" id="KW-1185">Reference proteome</keyword>
<sequence length="614" mass="67967">MSPTKRRRIDSAEAGVQFPKELSSPQELWKWTLTNDAIASCRVRDVFAMKDPGDKDVDFFWLGRVPCRNVRLVGMVVGVQVFEKRVVYSLDDGTAVIDCVHIPTPAAVTPIKSRPTGNKQQNKYKRPKSPVQEPPVPVPLVPVAYVGTSVRAVGRVMRWHESRQIRLDVIEQCTSANEEPLHWRKVQHLHQSSYSVPGPFSIPPPISSSTVVDPDKSNASPLPSERPSSPITASSVPSSAFPSPTKSVTNPRPPPKLRHPSRLHSRDLTANTFRIYLKHYMDNAAHIKVHDYVPTSGAGDETETDEITYALSRAPSTPTKSKPSGSSSAHTECTPRPLHISKASSSAFEQTPRQTLGKGTDTDARMPAKNLGFTLSYLRRVPELSDMARRVVKAESKRRAREERELKVAQSQGQAKAKVSSGRNHEPIAPKMKRLFQWAIVKLYEEGSVILWDGPARPIQINGRETSGLWKVNSTIGADSTAVSSITSTSFGTSCLSMDVREDDEGEISDPPATGEEAYISLTPARLAPLVEQAISTLMARSRTATLPTKGHNRNWPEPAPPPGPTKEEITTFLRRTDGRWARVGEWVVEDALEMLKKDDRVWCVGKGRWELCL</sequence>
<feature type="region of interest" description="Disordered" evidence="9">
    <location>
        <begin position="546"/>
        <end position="569"/>
    </location>
</feature>
<evidence type="ECO:0000256" key="2">
    <source>
        <dbReference type="ARBA" id="ARBA00004574"/>
    </source>
</evidence>
<feature type="region of interest" description="Disordered" evidence="9">
    <location>
        <begin position="402"/>
        <end position="425"/>
    </location>
</feature>
<reference evidence="11" key="2">
    <citation type="submission" date="2015-01" db="EMBL/GenBank/DDBJ databases">
        <title>Evolutionary Origins and Diversification of the Mycorrhizal Mutualists.</title>
        <authorList>
            <consortium name="DOE Joint Genome Institute"/>
            <consortium name="Mycorrhizal Genomics Consortium"/>
            <person name="Kohler A."/>
            <person name="Kuo A."/>
            <person name="Nagy L.G."/>
            <person name="Floudas D."/>
            <person name="Copeland A."/>
            <person name="Barry K.W."/>
            <person name="Cichocki N."/>
            <person name="Veneault-Fourrey C."/>
            <person name="LaButti K."/>
            <person name="Lindquist E.A."/>
            <person name="Lipzen A."/>
            <person name="Lundell T."/>
            <person name="Morin E."/>
            <person name="Murat C."/>
            <person name="Riley R."/>
            <person name="Ohm R."/>
            <person name="Sun H."/>
            <person name="Tunlid A."/>
            <person name="Henrissat B."/>
            <person name="Grigoriev I.V."/>
            <person name="Hibbett D.S."/>
            <person name="Martin F."/>
        </authorList>
    </citation>
    <scope>NUCLEOTIDE SEQUENCE [LARGE SCALE GENOMIC DNA]</scope>
    <source>
        <strain evidence="11">F 1598</strain>
    </source>
</reference>
<feature type="region of interest" description="Disordered" evidence="9">
    <location>
        <begin position="311"/>
        <end position="365"/>
    </location>
</feature>
<name>A0A0C3BYI1_PILCF</name>
<evidence type="ECO:0000313" key="11">
    <source>
        <dbReference type="Proteomes" id="UP000054166"/>
    </source>
</evidence>
<evidence type="ECO:0000256" key="5">
    <source>
        <dbReference type="ARBA" id="ARBA00022895"/>
    </source>
</evidence>
<dbReference type="GO" id="GO:0003677">
    <property type="term" value="F:DNA binding"/>
    <property type="evidence" value="ECO:0007669"/>
    <property type="project" value="UniProtKB-KW"/>
</dbReference>
<comment type="subcellular location">
    <subcellularLocation>
        <location evidence="2">Chromosome</location>
        <location evidence="2">Telomere</location>
    </subcellularLocation>
    <subcellularLocation>
        <location evidence="1">Nucleus</location>
    </subcellularLocation>
</comment>
<accession>A0A0C3BYI1</accession>
<gene>
    <name evidence="10" type="ORF">PILCRDRAFT_810872</name>
</gene>
<dbReference type="InParanoid" id="A0A0C3BYI1"/>
<dbReference type="STRING" id="765440.A0A0C3BYI1"/>
<keyword evidence="4" id="KW-0158">Chromosome</keyword>
<evidence type="ECO:0000256" key="1">
    <source>
        <dbReference type="ARBA" id="ARBA00004123"/>
    </source>
</evidence>
<feature type="region of interest" description="Disordered" evidence="9">
    <location>
        <begin position="108"/>
        <end position="135"/>
    </location>
</feature>
<dbReference type="InterPro" id="IPR012340">
    <property type="entry name" value="NA-bd_OB-fold"/>
</dbReference>
<feature type="compositionally biased region" description="Low complexity" evidence="9">
    <location>
        <begin position="227"/>
        <end position="244"/>
    </location>
</feature>
<dbReference type="SUPFAM" id="SSF50249">
    <property type="entry name" value="Nucleic acid-binding proteins"/>
    <property type="match status" value="1"/>
</dbReference>
<evidence type="ECO:0000256" key="8">
    <source>
        <dbReference type="ARBA" id="ARBA00030039"/>
    </source>
</evidence>
<dbReference type="Proteomes" id="UP000054166">
    <property type="component" value="Unassembled WGS sequence"/>
</dbReference>
<evidence type="ECO:0000256" key="9">
    <source>
        <dbReference type="SAM" id="MobiDB-lite"/>
    </source>
</evidence>
<feature type="region of interest" description="Disordered" evidence="9">
    <location>
        <begin position="197"/>
        <end position="265"/>
    </location>
</feature>
<dbReference type="PANTHER" id="PTHR13989:SF33">
    <property type="entry name" value="CST COMPLEX SUBUNIT STN1"/>
    <property type="match status" value="1"/>
</dbReference>
<dbReference type="GO" id="GO:0005634">
    <property type="term" value="C:nucleus"/>
    <property type="evidence" value="ECO:0007669"/>
    <property type="project" value="UniProtKB-SubCell"/>
</dbReference>
<dbReference type="AlphaFoldDB" id="A0A0C3BYI1"/>
<dbReference type="OrthoDB" id="77828at2759"/>
<evidence type="ECO:0000256" key="4">
    <source>
        <dbReference type="ARBA" id="ARBA00022454"/>
    </source>
</evidence>
<evidence type="ECO:0000313" key="10">
    <source>
        <dbReference type="EMBL" id="KIM91593.1"/>
    </source>
</evidence>
<organism evidence="10 11">
    <name type="scientific">Piloderma croceum (strain F 1598)</name>
    <dbReference type="NCBI Taxonomy" id="765440"/>
    <lineage>
        <taxon>Eukaryota</taxon>
        <taxon>Fungi</taxon>
        <taxon>Dikarya</taxon>
        <taxon>Basidiomycota</taxon>
        <taxon>Agaricomycotina</taxon>
        <taxon>Agaricomycetes</taxon>
        <taxon>Agaricomycetidae</taxon>
        <taxon>Atheliales</taxon>
        <taxon>Atheliaceae</taxon>
        <taxon>Piloderma</taxon>
    </lineage>
</organism>
<keyword evidence="6" id="KW-0238">DNA-binding</keyword>
<dbReference type="EMBL" id="KN832971">
    <property type="protein sequence ID" value="KIM91593.1"/>
    <property type="molecule type" value="Genomic_DNA"/>
</dbReference>
<feature type="compositionally biased region" description="Polar residues" evidence="9">
    <location>
        <begin position="342"/>
        <end position="354"/>
    </location>
</feature>
<keyword evidence="7" id="KW-0539">Nucleus</keyword>
<dbReference type="PANTHER" id="PTHR13989">
    <property type="entry name" value="REPLICATION PROTEIN A-RELATED"/>
    <property type="match status" value="1"/>
</dbReference>
<dbReference type="GO" id="GO:0000781">
    <property type="term" value="C:chromosome, telomeric region"/>
    <property type="evidence" value="ECO:0007669"/>
    <property type="project" value="UniProtKB-SubCell"/>
</dbReference>
<feature type="compositionally biased region" description="Low complexity" evidence="9">
    <location>
        <begin position="315"/>
        <end position="328"/>
    </location>
</feature>
<evidence type="ECO:0000256" key="7">
    <source>
        <dbReference type="ARBA" id="ARBA00023242"/>
    </source>
</evidence>
<evidence type="ECO:0000256" key="6">
    <source>
        <dbReference type="ARBA" id="ARBA00023125"/>
    </source>
</evidence>
<dbReference type="Gene3D" id="2.40.50.140">
    <property type="entry name" value="Nucleic acid-binding proteins"/>
    <property type="match status" value="1"/>
</dbReference>
<dbReference type="InterPro" id="IPR040260">
    <property type="entry name" value="RFA2-like"/>
</dbReference>
<dbReference type="HOGENOM" id="CLU_019576_0_0_1"/>